<feature type="transmembrane region" description="Helical" evidence="1">
    <location>
        <begin position="72"/>
        <end position="98"/>
    </location>
</feature>
<gene>
    <name evidence="2" type="ORF">AWR36_010175</name>
</gene>
<dbReference type="EMBL" id="LRFG02000003">
    <property type="protein sequence ID" value="PCO05089.1"/>
    <property type="molecule type" value="Genomic_DNA"/>
</dbReference>
<sequence>MIELFVGIVVGGPALFLNYLSPVVTVAVEFFAVAILAYRKKGLLPLYWCGLVVGFVLIAVPIGAAIDSSSEAIIMAPILFVMQMLVPASIGLVVGKVAQFAVYRLRKAHNNHGQ</sequence>
<feature type="transmembrane region" description="Helical" evidence="1">
    <location>
        <begin position="45"/>
        <end position="66"/>
    </location>
</feature>
<evidence type="ECO:0000313" key="2">
    <source>
        <dbReference type="EMBL" id="PCO05089.1"/>
    </source>
</evidence>
<accession>A0ABX4I0J5</accession>
<evidence type="ECO:0000256" key="1">
    <source>
        <dbReference type="SAM" id="Phobius"/>
    </source>
</evidence>
<evidence type="ECO:0000313" key="3">
    <source>
        <dbReference type="Proteomes" id="UP000218427"/>
    </source>
</evidence>
<keyword evidence="1" id="KW-0472">Membrane</keyword>
<comment type="caution">
    <text evidence="2">The sequence shown here is derived from an EMBL/GenBank/DDBJ whole genome shotgun (WGS) entry which is preliminary data.</text>
</comment>
<keyword evidence="3" id="KW-1185">Reference proteome</keyword>
<reference evidence="2" key="1">
    <citation type="submission" date="2017-08" db="EMBL/GenBank/DDBJ databases">
        <title>Microbulbifer marisrubri sp. nov., a halophilic alphaproteobacterium isolated from marine sediment of the Yellow Sea, China.</title>
        <authorList>
            <person name="Zhang G."/>
            <person name="Xiong Q."/>
        </authorList>
    </citation>
    <scope>NUCLEOTIDE SEQUENCE [LARGE SCALE GENOMIC DNA]</scope>
    <source>
        <strain evidence="2">WRN-8</strain>
    </source>
</reference>
<feature type="transmembrane region" description="Helical" evidence="1">
    <location>
        <begin position="19"/>
        <end position="38"/>
    </location>
</feature>
<name>A0ABX4I0J5_9GAMM</name>
<dbReference type="Proteomes" id="UP000218427">
    <property type="component" value="Unassembled WGS sequence"/>
</dbReference>
<proteinExistence type="predicted"/>
<keyword evidence="1" id="KW-1133">Transmembrane helix</keyword>
<dbReference type="RefSeq" id="WP_067084416.1">
    <property type="nucleotide sequence ID" value="NZ_LRFG02000003.1"/>
</dbReference>
<protein>
    <submittedName>
        <fullName evidence="2">Uncharacterized protein</fullName>
    </submittedName>
</protein>
<organism evidence="2 3">
    <name type="scientific">Microbulbifer flavimaris</name>
    <dbReference type="NCBI Taxonomy" id="1781068"/>
    <lineage>
        <taxon>Bacteria</taxon>
        <taxon>Pseudomonadati</taxon>
        <taxon>Pseudomonadota</taxon>
        <taxon>Gammaproteobacteria</taxon>
        <taxon>Cellvibrionales</taxon>
        <taxon>Microbulbiferaceae</taxon>
        <taxon>Microbulbifer</taxon>
    </lineage>
</organism>
<keyword evidence="1" id="KW-0812">Transmembrane</keyword>